<evidence type="ECO:0000256" key="7">
    <source>
        <dbReference type="ARBA" id="ARBA00022840"/>
    </source>
</evidence>
<dbReference type="GO" id="GO:0046872">
    <property type="term" value="F:metal ion binding"/>
    <property type="evidence" value="ECO:0007669"/>
    <property type="project" value="UniProtKB-KW"/>
</dbReference>
<dbReference type="GO" id="GO:0004817">
    <property type="term" value="F:cysteine-tRNA ligase activity"/>
    <property type="evidence" value="ECO:0007669"/>
    <property type="project" value="UniProtKB-EC"/>
</dbReference>
<keyword evidence="14" id="KW-1185">Reference proteome</keyword>
<dbReference type="GO" id="GO:0006423">
    <property type="term" value="P:cysteinyl-tRNA aminoacylation"/>
    <property type="evidence" value="ECO:0007669"/>
    <property type="project" value="InterPro"/>
</dbReference>
<evidence type="ECO:0000256" key="1">
    <source>
        <dbReference type="ARBA" id="ARBA00001947"/>
    </source>
</evidence>
<keyword evidence="5" id="KW-0547">Nucleotide-binding</keyword>
<evidence type="ECO:0000256" key="2">
    <source>
        <dbReference type="ARBA" id="ARBA00012832"/>
    </source>
</evidence>
<dbReference type="Gene3D" id="3.40.50.620">
    <property type="entry name" value="HUPs"/>
    <property type="match status" value="2"/>
</dbReference>
<dbReference type="PANTHER" id="PTHR10890:SF3">
    <property type="entry name" value="CYSTEINE--TRNA LIGASE, CYTOPLASMIC"/>
    <property type="match status" value="1"/>
</dbReference>
<dbReference type="Pfam" id="PF01406">
    <property type="entry name" value="tRNA-synt_1e"/>
    <property type="match status" value="1"/>
</dbReference>
<comment type="caution">
    <text evidence="13">The sequence shown here is derived from an EMBL/GenBank/DDBJ whole genome shotgun (WGS) entry which is preliminary data.</text>
</comment>
<dbReference type="SUPFAM" id="SSF47323">
    <property type="entry name" value="Anticodon-binding domain of a subclass of class I aminoacyl-tRNA synthetases"/>
    <property type="match status" value="1"/>
</dbReference>
<evidence type="ECO:0000256" key="8">
    <source>
        <dbReference type="ARBA" id="ARBA00022917"/>
    </source>
</evidence>
<dbReference type="CDD" id="cd00672">
    <property type="entry name" value="CysRS_core"/>
    <property type="match status" value="1"/>
</dbReference>
<dbReference type="InterPro" id="IPR014729">
    <property type="entry name" value="Rossmann-like_a/b/a_fold"/>
</dbReference>
<dbReference type="InterPro" id="IPR015803">
    <property type="entry name" value="Cys-tRNA-ligase"/>
</dbReference>
<keyword evidence="9" id="KW-0030">Aminoacyl-tRNA synthetase</keyword>
<dbReference type="InterPro" id="IPR032678">
    <property type="entry name" value="tRNA-synt_1_cat_dom"/>
</dbReference>
<name>A0A261XVK7_9FUNG</name>
<dbReference type="InterPro" id="IPR024909">
    <property type="entry name" value="Cys-tRNA/MSH_ligase"/>
</dbReference>
<evidence type="ECO:0000256" key="3">
    <source>
        <dbReference type="ARBA" id="ARBA00022598"/>
    </source>
</evidence>
<dbReference type="Gene3D" id="1.20.120.1910">
    <property type="entry name" value="Cysteine-tRNA ligase, C-terminal anti-codon recognition domain"/>
    <property type="match status" value="1"/>
</dbReference>
<dbReference type="AlphaFoldDB" id="A0A261XVK7"/>
<dbReference type="InterPro" id="IPR009080">
    <property type="entry name" value="tRNAsynth_Ia_anticodon-bd"/>
</dbReference>
<dbReference type="Proteomes" id="UP000242875">
    <property type="component" value="Unassembled WGS sequence"/>
</dbReference>
<dbReference type="GO" id="GO:0005737">
    <property type="term" value="C:cytoplasm"/>
    <property type="evidence" value="ECO:0007669"/>
    <property type="project" value="TreeGrafter"/>
</dbReference>
<keyword evidence="7" id="KW-0067">ATP-binding</keyword>
<keyword evidence="4" id="KW-0479">Metal-binding</keyword>
<dbReference type="OrthoDB" id="438179at2759"/>
<dbReference type="HAMAP" id="MF_00041">
    <property type="entry name" value="Cys_tRNA_synth"/>
    <property type="match status" value="1"/>
</dbReference>
<gene>
    <name evidence="13" type="ORF">BZG36_04436</name>
</gene>
<evidence type="ECO:0000256" key="5">
    <source>
        <dbReference type="ARBA" id="ARBA00022741"/>
    </source>
</evidence>
<dbReference type="GO" id="GO:0005524">
    <property type="term" value="F:ATP binding"/>
    <property type="evidence" value="ECO:0007669"/>
    <property type="project" value="UniProtKB-KW"/>
</dbReference>
<evidence type="ECO:0000313" key="14">
    <source>
        <dbReference type="Proteomes" id="UP000242875"/>
    </source>
</evidence>
<evidence type="ECO:0000313" key="13">
    <source>
        <dbReference type="EMBL" id="OZJ02371.1"/>
    </source>
</evidence>
<evidence type="ECO:0000256" key="10">
    <source>
        <dbReference type="ARBA" id="ARBA00031499"/>
    </source>
</evidence>
<keyword evidence="3" id="KW-0436">Ligase</keyword>
<dbReference type="EMBL" id="MVBO01000158">
    <property type="protein sequence ID" value="OZJ02371.1"/>
    <property type="molecule type" value="Genomic_DNA"/>
</dbReference>
<dbReference type="EC" id="6.1.1.16" evidence="2"/>
<accession>A0A261XVK7</accession>
<evidence type="ECO:0000256" key="4">
    <source>
        <dbReference type="ARBA" id="ARBA00022723"/>
    </source>
</evidence>
<protein>
    <recommendedName>
        <fullName evidence="2">cysteine--tRNA ligase</fullName>
        <ecNumber evidence="2">6.1.1.16</ecNumber>
    </recommendedName>
    <alternativeName>
        <fullName evidence="10">Cysteinyl-tRNA synthetase</fullName>
    </alternativeName>
</protein>
<keyword evidence="8" id="KW-0648">Protein biosynthesis</keyword>
<feature type="domain" description="tRNA synthetases class I catalytic" evidence="12">
    <location>
        <begin position="49"/>
        <end position="477"/>
    </location>
</feature>
<reference evidence="13 14" key="1">
    <citation type="journal article" date="2017" name="Mycologia">
        <title>Bifiguratus adelaidae, gen. et sp. nov., a new member of Mucoromycotina in endophytic and soil-dwelling habitats.</title>
        <authorList>
            <person name="Torres-Cruz T.J."/>
            <person name="Billingsley Tobias T.L."/>
            <person name="Almatruk M."/>
            <person name="Hesse C."/>
            <person name="Kuske C.R."/>
            <person name="Desiro A."/>
            <person name="Benucci G.M."/>
            <person name="Bonito G."/>
            <person name="Stajich J.E."/>
            <person name="Dunlap C."/>
            <person name="Arnold A.E."/>
            <person name="Porras-Alfaro A."/>
        </authorList>
    </citation>
    <scope>NUCLEOTIDE SEQUENCE [LARGE SCALE GENOMIC DNA]</scope>
    <source>
        <strain evidence="13 14">AZ0501</strain>
    </source>
</reference>
<dbReference type="SUPFAM" id="SSF52374">
    <property type="entry name" value="Nucleotidylyl transferase"/>
    <property type="match status" value="1"/>
</dbReference>
<comment type="cofactor">
    <cofactor evidence="1">
        <name>Zn(2+)</name>
        <dbReference type="ChEBI" id="CHEBI:29105"/>
    </cofactor>
</comment>
<sequence>MDSTPRTNMATTTEKEARIQPEWYRPSSSNTATLKLYNSLTKSKTEFIPKNGRQVTWYNCGPTVYDASHMGHARTYLAMDILRRILEDYFHYDVLFVQNITDIDDKIILKARQEHLFSQREADTKTLDAALVNEVQQAWTQYAQSKLSETAPNAYQDWESFKSRLTADDIAKALLIDEKFKMHVAALDKAYAALKQSTDLLQRGESSKEEALDLIGKTKDVYCVYLDKLHGHTVTDPKIFRDIPAFYEAAFFADMEALGIKAPDVQTRVSEYIPEITEYVQKIIANGYAYEADQSVYFDTAKYDNSQNHQYAKLEPSSKGNMALVEDGEGSLGSKLQGKRSPNDFALWKKSKPGEPSWNSPWGPGRPGWHIECSVMASAVLGDNMDIHSGGIDLAFPHHDNELAQSEAYYDCKQWVNYFLHAGHLHVEGQKMSKSLKNFITIQEALQKYSARQLRLYFLLKQWNAKMDFKESSMQEVYNLESTLNNFFANVKALLRDVRNEPLRGADERPNGLLTHRFRAEEKGLMQTLALKQQAVHEALCDSIDTARAMNEISELVSAANIYISKGGRKLNAHVLNKVATWITSMLKVFGLTSNGEAIGFPSTASAGQVSTEEIAMPYLQALSSFRDNIRQLAIEKKPHVDFLRLSDKLRDDDMVALGVSLDDQEDGKALVKLVPREELLKAREAKLAREAEREAKKKANADANERKRLERLEKGKVAPTEMFRTDEYTQWDENGIPTHDMAGEEVAKSRRKKLQKEWDMQNRLHQEYQAHLKQI</sequence>
<dbReference type="FunFam" id="1.20.120.1910:FF:000005">
    <property type="entry name" value="Cysteine-tRNA ligase, putative"/>
    <property type="match status" value="1"/>
</dbReference>
<dbReference type="PANTHER" id="PTHR10890">
    <property type="entry name" value="CYSTEINYL-TRNA SYNTHETASE"/>
    <property type="match status" value="1"/>
</dbReference>
<evidence type="ECO:0000256" key="9">
    <source>
        <dbReference type="ARBA" id="ARBA00023146"/>
    </source>
</evidence>
<evidence type="ECO:0000256" key="6">
    <source>
        <dbReference type="ARBA" id="ARBA00022833"/>
    </source>
</evidence>
<evidence type="ECO:0000256" key="11">
    <source>
        <dbReference type="SAM" id="Coils"/>
    </source>
</evidence>
<proteinExistence type="inferred from homology"/>
<feature type="coiled-coil region" evidence="11">
    <location>
        <begin position="683"/>
        <end position="713"/>
    </location>
</feature>
<keyword evidence="11" id="KW-0175">Coiled coil</keyword>
<evidence type="ECO:0000259" key="12">
    <source>
        <dbReference type="Pfam" id="PF01406"/>
    </source>
</evidence>
<dbReference type="PRINTS" id="PR00983">
    <property type="entry name" value="TRNASYNTHCYS"/>
</dbReference>
<keyword evidence="6" id="KW-0862">Zinc</keyword>
<dbReference type="NCBIfam" id="TIGR00435">
    <property type="entry name" value="cysS"/>
    <property type="match status" value="1"/>
</dbReference>
<organism evidence="13 14">
    <name type="scientific">Bifiguratus adelaidae</name>
    <dbReference type="NCBI Taxonomy" id="1938954"/>
    <lineage>
        <taxon>Eukaryota</taxon>
        <taxon>Fungi</taxon>
        <taxon>Fungi incertae sedis</taxon>
        <taxon>Mucoromycota</taxon>
        <taxon>Mucoromycotina</taxon>
        <taxon>Endogonomycetes</taxon>
        <taxon>Endogonales</taxon>
        <taxon>Endogonales incertae sedis</taxon>
        <taxon>Bifiguratus</taxon>
    </lineage>
</organism>